<sequence length="83" mass="9221">MIDRSSIVSDDEFVAACPYIENCVTCSNHFRVVEDIDLYSGDTLTLCVNFWRKTTNKQTSGRETAKIFIGALLNVVESGGKNI</sequence>
<protein>
    <submittedName>
        <fullName evidence="1">Uncharacterized protein</fullName>
    </submittedName>
</protein>
<dbReference type="AlphaFoldDB" id="A0AAD4TH38"/>
<dbReference type="Proteomes" id="UP001202328">
    <property type="component" value="Unassembled WGS sequence"/>
</dbReference>
<keyword evidence="2" id="KW-1185">Reference proteome</keyword>
<evidence type="ECO:0000313" key="2">
    <source>
        <dbReference type="Proteomes" id="UP001202328"/>
    </source>
</evidence>
<organism evidence="1 2">
    <name type="scientific">Papaver atlanticum</name>
    <dbReference type="NCBI Taxonomy" id="357466"/>
    <lineage>
        <taxon>Eukaryota</taxon>
        <taxon>Viridiplantae</taxon>
        <taxon>Streptophyta</taxon>
        <taxon>Embryophyta</taxon>
        <taxon>Tracheophyta</taxon>
        <taxon>Spermatophyta</taxon>
        <taxon>Magnoliopsida</taxon>
        <taxon>Ranunculales</taxon>
        <taxon>Papaveraceae</taxon>
        <taxon>Papaveroideae</taxon>
        <taxon>Papaver</taxon>
    </lineage>
</organism>
<proteinExistence type="predicted"/>
<name>A0AAD4TH38_9MAGN</name>
<gene>
    <name evidence="1" type="ORF">MKW98_006171</name>
</gene>
<dbReference type="EMBL" id="JAJJMB010001716">
    <property type="protein sequence ID" value="KAI3955811.1"/>
    <property type="molecule type" value="Genomic_DNA"/>
</dbReference>
<accession>A0AAD4TH38</accession>
<reference evidence="1" key="1">
    <citation type="submission" date="2022-04" db="EMBL/GenBank/DDBJ databases">
        <title>A functionally conserved STORR gene fusion in Papaver species that diverged 16.8 million years ago.</title>
        <authorList>
            <person name="Catania T."/>
        </authorList>
    </citation>
    <scope>NUCLEOTIDE SEQUENCE</scope>
    <source>
        <strain evidence="1">S-188037</strain>
    </source>
</reference>
<comment type="caution">
    <text evidence="1">The sequence shown here is derived from an EMBL/GenBank/DDBJ whole genome shotgun (WGS) entry which is preliminary data.</text>
</comment>
<evidence type="ECO:0000313" key="1">
    <source>
        <dbReference type="EMBL" id="KAI3955811.1"/>
    </source>
</evidence>